<organism evidence="3 4">
    <name type="scientific">Cryptolaemus montrouzieri</name>
    <dbReference type="NCBI Taxonomy" id="559131"/>
    <lineage>
        <taxon>Eukaryota</taxon>
        <taxon>Metazoa</taxon>
        <taxon>Ecdysozoa</taxon>
        <taxon>Arthropoda</taxon>
        <taxon>Hexapoda</taxon>
        <taxon>Insecta</taxon>
        <taxon>Pterygota</taxon>
        <taxon>Neoptera</taxon>
        <taxon>Endopterygota</taxon>
        <taxon>Coleoptera</taxon>
        <taxon>Polyphaga</taxon>
        <taxon>Cucujiformia</taxon>
        <taxon>Coccinelloidea</taxon>
        <taxon>Coccinellidae</taxon>
        <taxon>Scymninae</taxon>
        <taxon>Scymnini</taxon>
        <taxon>Cryptolaemus</taxon>
    </lineage>
</organism>
<dbReference type="AlphaFoldDB" id="A0ABD2NVT5"/>
<evidence type="ECO:0000259" key="2">
    <source>
        <dbReference type="Pfam" id="PF12254"/>
    </source>
</evidence>
<feature type="compositionally biased region" description="Polar residues" evidence="1">
    <location>
        <begin position="154"/>
        <end position="163"/>
    </location>
</feature>
<reference evidence="3 4" key="1">
    <citation type="journal article" date="2021" name="BMC Biol.">
        <title>Horizontally acquired antibacterial genes associated with adaptive radiation of ladybird beetles.</title>
        <authorList>
            <person name="Li H.S."/>
            <person name="Tang X.F."/>
            <person name="Huang Y.H."/>
            <person name="Xu Z.Y."/>
            <person name="Chen M.L."/>
            <person name="Du X.Y."/>
            <person name="Qiu B.Y."/>
            <person name="Chen P.T."/>
            <person name="Zhang W."/>
            <person name="Slipinski A."/>
            <person name="Escalona H.E."/>
            <person name="Waterhouse R.M."/>
            <person name="Zwick A."/>
            <person name="Pang H."/>
        </authorList>
    </citation>
    <scope>NUCLEOTIDE SEQUENCE [LARGE SCALE GENOMIC DNA]</scope>
    <source>
        <strain evidence="3">SYSU2018</strain>
    </source>
</reference>
<comment type="caution">
    <text evidence="3">The sequence shown here is derived from an EMBL/GenBank/DDBJ whole genome shotgun (WGS) entry which is preliminary data.</text>
</comment>
<dbReference type="EMBL" id="JABFTP020000144">
    <property type="protein sequence ID" value="KAL3282491.1"/>
    <property type="molecule type" value="Genomic_DNA"/>
</dbReference>
<dbReference type="Proteomes" id="UP001516400">
    <property type="component" value="Unassembled WGS sequence"/>
</dbReference>
<feature type="region of interest" description="Disordered" evidence="1">
    <location>
        <begin position="198"/>
        <end position="267"/>
    </location>
</feature>
<protein>
    <recommendedName>
        <fullName evidence="2">DNA polymerase alpha catalytic subunit N-terminal domain-containing protein</fullName>
    </recommendedName>
</protein>
<evidence type="ECO:0000256" key="1">
    <source>
        <dbReference type="SAM" id="MobiDB-lite"/>
    </source>
</evidence>
<gene>
    <name evidence="3" type="ORF">HHI36_005674</name>
</gene>
<accession>A0ABD2NVT5</accession>
<evidence type="ECO:0000313" key="4">
    <source>
        <dbReference type="Proteomes" id="UP001516400"/>
    </source>
</evidence>
<feature type="compositionally biased region" description="Basic and acidic residues" evidence="1">
    <location>
        <begin position="249"/>
        <end position="266"/>
    </location>
</feature>
<dbReference type="InterPro" id="IPR024647">
    <property type="entry name" value="DNA_pol_a_cat_su_N"/>
</dbReference>
<dbReference type="Gene3D" id="2.40.50.730">
    <property type="match status" value="1"/>
</dbReference>
<sequence>MSDSDERRPKRQKRESSYKAKAFEKFKQIKSGSRNKYEVEEIDNVYETVDEKEYLKKVLDRQDDDWVVDDDGSGYYDDGREIFDDDLDHESIANASSSKTKGTKRKKKAVSDNVPKSDLKLMISKMPAKRKEEEKVSEDAMLSELLGEMDETDQNQTNNHSLKSLLSNKKAEIDYLKTFTPPPRKLVLKKKLLERKSLPSKPKSSLKFTNDEYIETKEYDNIAEVQQNDDDKENKKEDNSEDYAIDDQNSEKIEELPPNSEIKESENTTIDFDDTEKFFDDDMDFSQIEELESQHNETVDIETAEDNILSEFMDHQESFHSSESETNKAIHIDSSDLPLMEIENKKVFRFFYWDAYENAFVQPGVVFLFGKTFCEKTKTYASCSVVVKDVQRKLFILPRSHFLDEFGNPTDQLVSHKDVYEEFNNKVMKPLHITCFKCRFISKKIVLHQMFLLSLTTWKLDILPKIPRYHFWREKLFLMYLG</sequence>
<feature type="region of interest" description="Disordered" evidence="1">
    <location>
        <begin position="87"/>
        <end position="163"/>
    </location>
</feature>
<evidence type="ECO:0000313" key="3">
    <source>
        <dbReference type="EMBL" id="KAL3282491.1"/>
    </source>
</evidence>
<proteinExistence type="predicted"/>
<dbReference type="Pfam" id="PF12254">
    <property type="entry name" value="DNA_pol_alpha_N"/>
    <property type="match status" value="1"/>
</dbReference>
<dbReference type="PANTHER" id="PTHR45861">
    <property type="entry name" value="DNA POLYMERASE ALPHA CATALYTIC SUBUNIT"/>
    <property type="match status" value="1"/>
</dbReference>
<keyword evidence="4" id="KW-1185">Reference proteome</keyword>
<feature type="domain" description="DNA polymerase alpha catalytic subunit N-terminal" evidence="2">
    <location>
        <begin position="24"/>
        <end position="84"/>
    </location>
</feature>
<name>A0ABD2NVT5_9CUCU</name>
<dbReference type="PANTHER" id="PTHR45861:SF1">
    <property type="entry name" value="DNA POLYMERASE ALPHA CATALYTIC SUBUNIT"/>
    <property type="match status" value="1"/>
</dbReference>
<feature type="compositionally biased region" description="Basic and acidic residues" evidence="1">
    <location>
        <begin position="129"/>
        <end position="138"/>
    </location>
</feature>